<dbReference type="OrthoDB" id="9155617at2"/>
<dbReference type="InterPro" id="IPR034904">
    <property type="entry name" value="FSCA_dom_sf"/>
</dbReference>
<dbReference type="RefSeq" id="WP_128197244.1">
    <property type="nucleotide sequence ID" value="NZ_SACT01000002.1"/>
</dbReference>
<accession>A0A437JX51</accession>
<keyword evidence="3" id="KW-1185">Reference proteome</keyword>
<evidence type="ECO:0000313" key="2">
    <source>
        <dbReference type="EMBL" id="RVT52210.1"/>
    </source>
</evidence>
<dbReference type="SUPFAM" id="SSF117916">
    <property type="entry name" value="Fe-S cluster assembly (FSCA) domain-like"/>
    <property type="match status" value="1"/>
</dbReference>
<reference evidence="2 3" key="1">
    <citation type="submission" date="2019-01" db="EMBL/GenBank/DDBJ databases">
        <authorList>
            <person name="Chen W.-M."/>
        </authorList>
    </citation>
    <scope>NUCLEOTIDE SEQUENCE [LARGE SCALE GENOMIC DNA]</scope>
    <source>
        <strain evidence="2 3">ICH-3</strain>
    </source>
</reference>
<feature type="domain" description="MIP18 family-like" evidence="1">
    <location>
        <begin position="60"/>
        <end position="125"/>
    </location>
</feature>
<dbReference type="Pfam" id="PF01883">
    <property type="entry name" value="FeS_assembly_P"/>
    <property type="match status" value="1"/>
</dbReference>
<dbReference type="AlphaFoldDB" id="A0A437JX51"/>
<dbReference type="Proteomes" id="UP000288178">
    <property type="component" value="Unassembled WGS sequence"/>
</dbReference>
<gene>
    <name evidence="2" type="ORF">ENE75_07065</name>
</gene>
<name>A0A437JX51_9BURK</name>
<evidence type="ECO:0000259" key="1">
    <source>
        <dbReference type="Pfam" id="PF01883"/>
    </source>
</evidence>
<dbReference type="InterPro" id="IPR002744">
    <property type="entry name" value="MIP18-like"/>
</dbReference>
<organism evidence="2 3">
    <name type="scientific">Rubrivivax albus</name>
    <dbReference type="NCBI Taxonomy" id="2499835"/>
    <lineage>
        <taxon>Bacteria</taxon>
        <taxon>Pseudomonadati</taxon>
        <taxon>Pseudomonadota</taxon>
        <taxon>Betaproteobacteria</taxon>
        <taxon>Burkholderiales</taxon>
        <taxon>Sphaerotilaceae</taxon>
        <taxon>Rubrivivax</taxon>
    </lineage>
</organism>
<proteinExistence type="predicted"/>
<comment type="caution">
    <text evidence="2">The sequence shown here is derived from an EMBL/GenBank/DDBJ whole genome shotgun (WGS) entry which is preliminary data.</text>
</comment>
<evidence type="ECO:0000313" key="3">
    <source>
        <dbReference type="Proteomes" id="UP000288178"/>
    </source>
</evidence>
<dbReference type="EMBL" id="SACT01000002">
    <property type="protein sequence ID" value="RVT52210.1"/>
    <property type="molecule type" value="Genomic_DNA"/>
</dbReference>
<protein>
    <submittedName>
        <fullName evidence="2">DUF59 domain-containing protein</fullName>
    </submittedName>
</protein>
<sequence>MGVLDKTVWLQAEAGDGPSGLSVQSGCGHCVSASQGPVCVGGYGAPCAQPRVEGQAERVERVLQALREVADDEGNLVDTQRFSALRIDDDEVELTLTFPRNCSPTRVLAEDAFQALRRALPDTDVYVRLAG</sequence>